<reference evidence="1 2" key="1">
    <citation type="journal article" date="2022" name="Genome Biol. Evol.">
        <title>The Spruce Budworm Genome: Reconstructing the Evolutionary History of Antifreeze Proteins.</title>
        <authorList>
            <person name="Beliveau C."/>
            <person name="Gagne P."/>
            <person name="Picq S."/>
            <person name="Vernygora O."/>
            <person name="Keeling C.I."/>
            <person name="Pinkney K."/>
            <person name="Doucet D."/>
            <person name="Wen F."/>
            <person name="Johnston J.S."/>
            <person name="Maaroufi H."/>
            <person name="Boyle B."/>
            <person name="Laroche J."/>
            <person name="Dewar K."/>
            <person name="Juretic N."/>
            <person name="Blackburn G."/>
            <person name="Nisole A."/>
            <person name="Brunet B."/>
            <person name="Brandao M."/>
            <person name="Lumley L."/>
            <person name="Duan J."/>
            <person name="Quan G."/>
            <person name="Lucarotti C.J."/>
            <person name="Roe A.D."/>
            <person name="Sperling F.A.H."/>
            <person name="Levesque R.C."/>
            <person name="Cusson M."/>
        </authorList>
    </citation>
    <scope>NUCLEOTIDE SEQUENCE [LARGE SCALE GENOMIC DNA]</scope>
    <source>
        <strain evidence="1">Glfc:IPQL:Cfum</strain>
    </source>
</reference>
<organism evidence="1 2">
    <name type="scientific">Choristoneura fumiferana</name>
    <name type="common">Spruce budworm moth</name>
    <name type="synonym">Archips fumiferana</name>
    <dbReference type="NCBI Taxonomy" id="7141"/>
    <lineage>
        <taxon>Eukaryota</taxon>
        <taxon>Metazoa</taxon>
        <taxon>Ecdysozoa</taxon>
        <taxon>Arthropoda</taxon>
        <taxon>Hexapoda</taxon>
        <taxon>Insecta</taxon>
        <taxon>Pterygota</taxon>
        <taxon>Neoptera</taxon>
        <taxon>Endopterygota</taxon>
        <taxon>Lepidoptera</taxon>
        <taxon>Glossata</taxon>
        <taxon>Ditrysia</taxon>
        <taxon>Tortricoidea</taxon>
        <taxon>Tortricidae</taxon>
        <taxon>Tortricinae</taxon>
        <taxon>Choristoneura</taxon>
    </lineage>
</organism>
<gene>
    <name evidence="1" type="ORF">MSG28_004753</name>
</gene>
<evidence type="ECO:0000313" key="2">
    <source>
        <dbReference type="Proteomes" id="UP001064048"/>
    </source>
</evidence>
<keyword evidence="2" id="KW-1185">Reference proteome</keyword>
<protein>
    <submittedName>
        <fullName evidence="1">Uncharacterized protein</fullName>
    </submittedName>
</protein>
<name>A0ACC0K7I3_CHOFU</name>
<sequence length="80" mass="9087">MQISDAHGKWGKFAYDTELGTCSIVPDDNGRTAKTALFVIAFIVPALLILLCYARIFWVVHSSEQRMREHQRSQHTSPEP</sequence>
<dbReference type="EMBL" id="CM046107">
    <property type="protein sequence ID" value="KAI8432339.1"/>
    <property type="molecule type" value="Genomic_DNA"/>
</dbReference>
<accession>A0ACC0K7I3</accession>
<dbReference type="Proteomes" id="UP001064048">
    <property type="component" value="Chromosome 7"/>
</dbReference>
<comment type="caution">
    <text evidence="1">The sequence shown here is derived from an EMBL/GenBank/DDBJ whole genome shotgun (WGS) entry which is preliminary data.</text>
</comment>
<proteinExistence type="predicted"/>
<evidence type="ECO:0000313" key="1">
    <source>
        <dbReference type="EMBL" id="KAI8432339.1"/>
    </source>
</evidence>